<feature type="non-terminal residue" evidence="2">
    <location>
        <position position="1"/>
    </location>
</feature>
<dbReference type="AlphaFoldDB" id="A0A6J4KJM3"/>
<feature type="compositionally biased region" description="Basic residues" evidence="1">
    <location>
        <begin position="12"/>
        <end position="28"/>
    </location>
</feature>
<reference evidence="2" key="1">
    <citation type="submission" date="2020-02" db="EMBL/GenBank/DDBJ databases">
        <authorList>
            <person name="Meier V. D."/>
        </authorList>
    </citation>
    <scope>NUCLEOTIDE SEQUENCE</scope>
    <source>
        <strain evidence="2">AVDCRST_MAG89</strain>
    </source>
</reference>
<sequence>VANWKKADPRPRGRGRDHRWQHRARKGPQGRAFAHPALRRDRAPRRRRHPGGAPLRRAALPGAARPQPHAGGQHDRRGDHRVHQDARDRGRGLPRRDQALRADALAGVQPPDRVQGSRGHHPAGGHPHRGRGFRDQQGSGGAGGGRDPVAAPARAVQGQGREVPGRGDPPQGGQGGRQV</sequence>
<feature type="compositionally biased region" description="Low complexity" evidence="1">
    <location>
        <begin position="147"/>
        <end position="156"/>
    </location>
</feature>
<organism evidence="2">
    <name type="scientific">uncultured Gemmatimonadota bacterium</name>
    <dbReference type="NCBI Taxonomy" id="203437"/>
    <lineage>
        <taxon>Bacteria</taxon>
        <taxon>Pseudomonadati</taxon>
        <taxon>Gemmatimonadota</taxon>
        <taxon>environmental samples</taxon>
    </lineage>
</organism>
<dbReference type="GO" id="GO:0005840">
    <property type="term" value="C:ribosome"/>
    <property type="evidence" value="ECO:0007669"/>
    <property type="project" value="UniProtKB-KW"/>
</dbReference>
<feature type="compositionally biased region" description="Basic residues" evidence="1">
    <location>
        <begin position="118"/>
        <end position="131"/>
    </location>
</feature>
<dbReference type="EMBL" id="CADCTV010000166">
    <property type="protein sequence ID" value="CAA9305263.1"/>
    <property type="molecule type" value="Genomic_DNA"/>
</dbReference>
<protein>
    <submittedName>
        <fullName evidence="2">LSU ribosomal protein L6p (L9e)</fullName>
    </submittedName>
</protein>
<gene>
    <name evidence="2" type="ORF">AVDCRST_MAG89-754</name>
</gene>
<feature type="compositionally biased region" description="Basic and acidic residues" evidence="1">
    <location>
        <begin position="1"/>
        <end position="11"/>
    </location>
</feature>
<feature type="compositionally biased region" description="Gly residues" evidence="1">
    <location>
        <begin position="170"/>
        <end position="179"/>
    </location>
</feature>
<feature type="region of interest" description="Disordered" evidence="1">
    <location>
        <begin position="1"/>
        <end position="179"/>
    </location>
</feature>
<proteinExistence type="predicted"/>
<keyword evidence="2" id="KW-0687">Ribonucleoprotein</keyword>
<feature type="compositionally biased region" description="Low complexity" evidence="1">
    <location>
        <begin position="51"/>
        <end position="66"/>
    </location>
</feature>
<name>A0A6J4KJM3_9BACT</name>
<keyword evidence="2" id="KW-0689">Ribosomal protein</keyword>
<evidence type="ECO:0000313" key="2">
    <source>
        <dbReference type="EMBL" id="CAA9305263.1"/>
    </source>
</evidence>
<feature type="compositionally biased region" description="Basic and acidic residues" evidence="1">
    <location>
        <begin position="72"/>
        <end position="100"/>
    </location>
</feature>
<evidence type="ECO:0000256" key="1">
    <source>
        <dbReference type="SAM" id="MobiDB-lite"/>
    </source>
</evidence>
<feature type="non-terminal residue" evidence="2">
    <location>
        <position position="179"/>
    </location>
</feature>
<accession>A0A6J4KJM3</accession>